<dbReference type="RefSeq" id="WP_091406386.1">
    <property type="nucleotide sequence ID" value="NZ_FMCR01000006.1"/>
</dbReference>
<evidence type="ECO:0000313" key="6">
    <source>
        <dbReference type="Proteomes" id="UP000198864"/>
    </source>
</evidence>
<name>A0A1C4ZPG4_9ACTN</name>
<proteinExistence type="predicted"/>
<comment type="cofactor">
    <cofactor evidence="1">
        <name>Mg(2+)</name>
        <dbReference type="ChEBI" id="CHEBI:18420"/>
    </cofactor>
</comment>
<protein>
    <submittedName>
        <fullName evidence="5">ADP-ribose pyrophosphatase YjhB, NUDIX family</fullName>
    </submittedName>
</protein>
<evidence type="ECO:0000256" key="1">
    <source>
        <dbReference type="ARBA" id="ARBA00001946"/>
    </source>
</evidence>
<dbReference type="PROSITE" id="PS51462">
    <property type="entry name" value="NUDIX"/>
    <property type="match status" value="2"/>
</dbReference>
<keyword evidence="2" id="KW-0378">Hydrolase</keyword>
<reference evidence="5 6" key="1">
    <citation type="submission" date="2016-06" db="EMBL/GenBank/DDBJ databases">
        <authorList>
            <person name="Kjaerup R.B."/>
            <person name="Dalgaard T.S."/>
            <person name="Juul-Madsen H.R."/>
        </authorList>
    </citation>
    <scope>NUCLEOTIDE SEQUENCE [LARGE SCALE GENOMIC DNA]</scope>
    <source>
        <strain evidence="5 6">DSM 44871</strain>
    </source>
</reference>
<dbReference type="InterPro" id="IPR000086">
    <property type="entry name" value="NUDIX_hydrolase_dom"/>
</dbReference>
<dbReference type="PANTHER" id="PTHR43046">
    <property type="entry name" value="GDP-MANNOSE MANNOSYL HYDROLASE"/>
    <property type="match status" value="1"/>
</dbReference>
<sequence length="326" mass="34101">MQFARRVGVHGLLRNSGRVLVVQDGAEGEFPGVWRLPGGAVRHAEDPERAVVRQVAEQAGLTVAVTRLLTVVADVATLPEDKTALHTDRLLFELSTPHGALSDGARPASAGPGSARPESVGPGGGLRGVEAGLVDQACWLSLAEVTQLPLTPFTAEALGLPVTPLPPAAHRSRGLFPPQHPDRRLRFGAYGLVTDPAGRILLTQIAEGYPGAGLWHLPGGGTDHGEQPATGLLRELVEEGGQVGRVVELLGVNNLHNPAALGPEGRPLDWHGVRVIYRVLVDVPTDAVVTESAGGSTARAGWFTRDEATDLPLSDIAVVAIGQSGR</sequence>
<evidence type="ECO:0000259" key="4">
    <source>
        <dbReference type="PROSITE" id="PS51462"/>
    </source>
</evidence>
<organism evidence="5 6">
    <name type="scientific">Micromonospora saelicesensis</name>
    <dbReference type="NCBI Taxonomy" id="285676"/>
    <lineage>
        <taxon>Bacteria</taxon>
        <taxon>Bacillati</taxon>
        <taxon>Actinomycetota</taxon>
        <taxon>Actinomycetes</taxon>
        <taxon>Micromonosporales</taxon>
        <taxon>Micromonosporaceae</taxon>
        <taxon>Micromonospora</taxon>
    </lineage>
</organism>
<dbReference type="InterPro" id="IPR020084">
    <property type="entry name" value="NUDIX_hydrolase_CS"/>
</dbReference>
<dbReference type="InterPro" id="IPR015797">
    <property type="entry name" value="NUDIX_hydrolase-like_dom_sf"/>
</dbReference>
<dbReference type="CDD" id="cd02883">
    <property type="entry name" value="NUDIX_Hydrolase"/>
    <property type="match status" value="2"/>
</dbReference>
<dbReference type="SUPFAM" id="SSF55811">
    <property type="entry name" value="Nudix"/>
    <property type="match status" value="2"/>
</dbReference>
<feature type="domain" description="Nudix hydrolase" evidence="4">
    <location>
        <begin position="182"/>
        <end position="325"/>
    </location>
</feature>
<dbReference type="GO" id="GO:0016787">
    <property type="term" value="F:hydrolase activity"/>
    <property type="evidence" value="ECO:0007669"/>
    <property type="project" value="UniProtKB-KW"/>
</dbReference>
<dbReference type="Pfam" id="PF00293">
    <property type="entry name" value="NUDIX"/>
    <property type="match status" value="2"/>
</dbReference>
<evidence type="ECO:0000256" key="3">
    <source>
        <dbReference type="SAM" id="MobiDB-lite"/>
    </source>
</evidence>
<gene>
    <name evidence="5" type="ORF">GA0070561_5662</name>
</gene>
<feature type="region of interest" description="Disordered" evidence="3">
    <location>
        <begin position="101"/>
        <end position="124"/>
    </location>
</feature>
<dbReference type="AlphaFoldDB" id="A0A1C4ZPG4"/>
<dbReference type="Gene3D" id="3.90.79.10">
    <property type="entry name" value="Nucleoside Triphosphate Pyrophosphohydrolase"/>
    <property type="match status" value="2"/>
</dbReference>
<accession>A0A1C4ZPG4</accession>
<evidence type="ECO:0000256" key="2">
    <source>
        <dbReference type="ARBA" id="ARBA00022801"/>
    </source>
</evidence>
<dbReference type="PROSITE" id="PS00893">
    <property type="entry name" value="NUDIX_BOX"/>
    <property type="match status" value="1"/>
</dbReference>
<dbReference type="PANTHER" id="PTHR43046:SF14">
    <property type="entry name" value="MUTT_NUDIX FAMILY PROTEIN"/>
    <property type="match status" value="1"/>
</dbReference>
<dbReference type="EMBL" id="FMCR01000006">
    <property type="protein sequence ID" value="SCF34967.1"/>
    <property type="molecule type" value="Genomic_DNA"/>
</dbReference>
<dbReference type="STRING" id="285676.GA0070561_5662"/>
<feature type="compositionally biased region" description="Low complexity" evidence="3">
    <location>
        <begin position="104"/>
        <end position="117"/>
    </location>
</feature>
<dbReference type="Proteomes" id="UP000198864">
    <property type="component" value="Unassembled WGS sequence"/>
</dbReference>
<evidence type="ECO:0000313" key="5">
    <source>
        <dbReference type="EMBL" id="SCF34967.1"/>
    </source>
</evidence>
<feature type="domain" description="Nudix hydrolase" evidence="4">
    <location>
        <begin position="4"/>
        <end position="164"/>
    </location>
</feature>